<dbReference type="OrthoDB" id="7066992at2"/>
<organism evidence="2 3">
    <name type="scientific">Microvirga aerophila</name>
    <dbReference type="NCBI Taxonomy" id="670291"/>
    <lineage>
        <taxon>Bacteria</taxon>
        <taxon>Pseudomonadati</taxon>
        <taxon>Pseudomonadota</taxon>
        <taxon>Alphaproteobacteria</taxon>
        <taxon>Hyphomicrobiales</taxon>
        <taxon>Methylobacteriaceae</taxon>
        <taxon>Microvirga</taxon>
    </lineage>
</organism>
<sequence length="286" mass="32903">MKLVDFLNFEPLNRLKDEMGIPRDAYGSFAITVDAGRLTLSELEALTSGDGIEISFNELTVLQDGTLAYKDSRVLLYIRDVHEYGSAPREPKYHLANCSTLQDMQSKGRFERYVIATEVTGTFKLNIISKNVKRSERRRLHVCQNCLTDIGFDGFSRDDDREQRRQYVGAFTPDRFFDVYPRSLHVKKPSHTAFTAPLNDYTPDFPEISTTLRSRAGWRCEICRRELSELRLRKYLHVHHKDGVKSNNSPANLQVLCMRCHAEAPNHSHLKQLPAYKAYLAEHPPL</sequence>
<dbReference type="RefSeq" id="WP_114188142.1">
    <property type="nucleotide sequence ID" value="NZ_BJYU01000052.1"/>
</dbReference>
<proteinExistence type="predicted"/>
<dbReference type="Proteomes" id="UP000321085">
    <property type="component" value="Unassembled WGS sequence"/>
</dbReference>
<name>A0A512BVM6_9HYPH</name>
<protein>
    <recommendedName>
        <fullName evidence="1">HNH nuclease domain-containing protein</fullName>
    </recommendedName>
</protein>
<dbReference type="Gene3D" id="1.10.30.50">
    <property type="match status" value="1"/>
</dbReference>
<feature type="domain" description="HNH nuclease" evidence="1">
    <location>
        <begin position="207"/>
        <end position="262"/>
    </location>
</feature>
<dbReference type="SMART" id="SM00507">
    <property type="entry name" value="HNHc"/>
    <property type="match status" value="1"/>
</dbReference>
<dbReference type="InterPro" id="IPR003615">
    <property type="entry name" value="HNH_nuc"/>
</dbReference>
<gene>
    <name evidence="2" type="ORF">MAE02_36890</name>
</gene>
<evidence type="ECO:0000259" key="1">
    <source>
        <dbReference type="SMART" id="SM00507"/>
    </source>
</evidence>
<dbReference type="AlphaFoldDB" id="A0A512BVM6"/>
<keyword evidence="3" id="KW-1185">Reference proteome</keyword>
<evidence type="ECO:0000313" key="2">
    <source>
        <dbReference type="EMBL" id="GEO15993.1"/>
    </source>
</evidence>
<accession>A0A512BVM6</accession>
<evidence type="ECO:0000313" key="3">
    <source>
        <dbReference type="Proteomes" id="UP000321085"/>
    </source>
</evidence>
<dbReference type="EMBL" id="BJYU01000052">
    <property type="protein sequence ID" value="GEO15993.1"/>
    <property type="molecule type" value="Genomic_DNA"/>
</dbReference>
<comment type="caution">
    <text evidence="2">The sequence shown here is derived from an EMBL/GenBank/DDBJ whole genome shotgun (WGS) entry which is preliminary data.</text>
</comment>
<dbReference type="CDD" id="cd00085">
    <property type="entry name" value="HNHc"/>
    <property type="match status" value="1"/>
</dbReference>
<reference evidence="2 3" key="1">
    <citation type="submission" date="2019-07" db="EMBL/GenBank/DDBJ databases">
        <title>Whole genome shotgun sequence of Microvirga aerophila NBRC 106136.</title>
        <authorList>
            <person name="Hosoyama A."/>
            <person name="Uohara A."/>
            <person name="Ohji S."/>
            <person name="Ichikawa N."/>
        </authorList>
    </citation>
    <scope>NUCLEOTIDE SEQUENCE [LARGE SCALE GENOMIC DNA]</scope>
    <source>
        <strain evidence="2 3">NBRC 106136</strain>
    </source>
</reference>